<evidence type="ECO:0000259" key="8">
    <source>
        <dbReference type="PROSITE" id="PS50902"/>
    </source>
</evidence>
<comment type="similarity">
    <text evidence="3">Belongs to the flavodoxin family.</text>
</comment>
<evidence type="ECO:0000256" key="3">
    <source>
        <dbReference type="ARBA" id="ARBA00005267"/>
    </source>
</evidence>
<sequence>MIVIVYVSATGNTEALAGMIKQEAEASGEEVCLMPAPRLDTALLKKASVLFAGTYSWGQGEMPDAALEMAEELSTCGMSPQAAGCFGTGDTFYPHFCGGVDELKASLPPSFPDGPVLKVELLPQPSDRKKCRRFVEQVLNQKECMASGENG</sequence>
<evidence type="ECO:0000313" key="10">
    <source>
        <dbReference type="Proteomes" id="UP000243650"/>
    </source>
</evidence>
<protein>
    <recommendedName>
        <fullName evidence="8">Flavodoxin-like domain-containing protein</fullName>
    </recommendedName>
</protein>
<proteinExistence type="inferred from homology"/>
<dbReference type="PANTHER" id="PTHR42809:SF1">
    <property type="entry name" value="FLAVODOXIN 1"/>
    <property type="match status" value="1"/>
</dbReference>
<comment type="caution">
    <text evidence="9">The sequence shown here is derived from an EMBL/GenBank/DDBJ whole genome shotgun (WGS) entry which is preliminary data.</text>
</comment>
<organism evidence="9 10">
    <name type="scientific">Alkalicoccus urumqiensis</name>
    <name type="common">Bacillus urumqiensis</name>
    <dbReference type="NCBI Taxonomy" id="1548213"/>
    <lineage>
        <taxon>Bacteria</taxon>
        <taxon>Bacillati</taxon>
        <taxon>Bacillota</taxon>
        <taxon>Bacilli</taxon>
        <taxon>Bacillales</taxon>
        <taxon>Bacillaceae</taxon>
        <taxon>Alkalicoccus</taxon>
    </lineage>
</organism>
<dbReference type="PROSITE" id="PS00201">
    <property type="entry name" value="FLAVODOXIN"/>
    <property type="match status" value="1"/>
</dbReference>
<evidence type="ECO:0000313" key="9">
    <source>
        <dbReference type="EMBL" id="PRO65458.1"/>
    </source>
</evidence>
<keyword evidence="4" id="KW-0813">Transport</keyword>
<dbReference type="GO" id="GO:0010181">
    <property type="term" value="F:FMN binding"/>
    <property type="evidence" value="ECO:0007669"/>
    <property type="project" value="InterPro"/>
</dbReference>
<dbReference type="RefSeq" id="WP_105959297.1">
    <property type="nucleotide sequence ID" value="NZ_PVNS01000008.1"/>
</dbReference>
<comment type="cofactor">
    <cofactor evidence="1">
        <name>FMN</name>
        <dbReference type="ChEBI" id="CHEBI:58210"/>
    </cofactor>
</comment>
<comment type="function">
    <text evidence="2">Low-potential electron donor to a number of redox enzymes.</text>
</comment>
<evidence type="ECO:0000256" key="1">
    <source>
        <dbReference type="ARBA" id="ARBA00001917"/>
    </source>
</evidence>
<dbReference type="PANTHER" id="PTHR42809">
    <property type="entry name" value="FLAVODOXIN 2"/>
    <property type="match status" value="1"/>
</dbReference>
<dbReference type="PROSITE" id="PS50902">
    <property type="entry name" value="FLAVODOXIN_LIKE"/>
    <property type="match status" value="1"/>
</dbReference>
<dbReference type="InterPro" id="IPR029039">
    <property type="entry name" value="Flavoprotein-like_sf"/>
</dbReference>
<name>A0A2P6MGN8_ALKUR</name>
<keyword evidence="5" id="KW-0285">Flavoprotein</keyword>
<dbReference type="InterPro" id="IPR008254">
    <property type="entry name" value="Flavodoxin/NO_synth"/>
</dbReference>
<evidence type="ECO:0000256" key="6">
    <source>
        <dbReference type="ARBA" id="ARBA00022643"/>
    </source>
</evidence>
<evidence type="ECO:0000256" key="7">
    <source>
        <dbReference type="ARBA" id="ARBA00022982"/>
    </source>
</evidence>
<evidence type="ECO:0000256" key="2">
    <source>
        <dbReference type="ARBA" id="ARBA00003297"/>
    </source>
</evidence>
<accession>A0A2P6MGN8</accession>
<dbReference type="InterPro" id="IPR001226">
    <property type="entry name" value="Flavodoxin_CS"/>
</dbReference>
<dbReference type="EMBL" id="PVNS01000008">
    <property type="protein sequence ID" value="PRO65458.1"/>
    <property type="molecule type" value="Genomic_DNA"/>
</dbReference>
<feature type="domain" description="Flavodoxin-like" evidence="8">
    <location>
        <begin position="2"/>
        <end position="139"/>
    </location>
</feature>
<keyword evidence="7" id="KW-0249">Electron transport</keyword>
<dbReference type="Pfam" id="PF00258">
    <property type="entry name" value="Flavodoxin_1"/>
    <property type="match status" value="1"/>
</dbReference>
<gene>
    <name evidence="9" type="ORF">C6I21_09895</name>
</gene>
<dbReference type="OrthoDB" id="9790745at2"/>
<dbReference type="GO" id="GO:0009055">
    <property type="term" value="F:electron transfer activity"/>
    <property type="evidence" value="ECO:0007669"/>
    <property type="project" value="InterPro"/>
</dbReference>
<dbReference type="GO" id="GO:0016651">
    <property type="term" value="F:oxidoreductase activity, acting on NAD(P)H"/>
    <property type="evidence" value="ECO:0007669"/>
    <property type="project" value="UniProtKB-ARBA"/>
</dbReference>
<evidence type="ECO:0000256" key="5">
    <source>
        <dbReference type="ARBA" id="ARBA00022630"/>
    </source>
</evidence>
<dbReference type="Proteomes" id="UP000243650">
    <property type="component" value="Unassembled WGS sequence"/>
</dbReference>
<reference evidence="9 10" key="1">
    <citation type="submission" date="2018-03" db="EMBL/GenBank/DDBJ databases">
        <title>Bacillus urumqiensis sp. nov., a moderately haloalkaliphilic bacterium isolated from a salt lake.</title>
        <authorList>
            <person name="Zhao B."/>
            <person name="Liao Z."/>
        </authorList>
    </citation>
    <scope>NUCLEOTIDE SEQUENCE [LARGE SCALE GENOMIC DNA]</scope>
    <source>
        <strain evidence="9 10">BZ-SZ-XJ18</strain>
    </source>
</reference>
<evidence type="ECO:0000256" key="4">
    <source>
        <dbReference type="ARBA" id="ARBA00022448"/>
    </source>
</evidence>
<dbReference type="AlphaFoldDB" id="A0A2P6MGN8"/>
<dbReference type="InterPro" id="IPR050619">
    <property type="entry name" value="Flavodoxin"/>
</dbReference>
<keyword evidence="6" id="KW-0288">FMN</keyword>
<keyword evidence="10" id="KW-1185">Reference proteome</keyword>
<dbReference type="Gene3D" id="3.40.50.360">
    <property type="match status" value="1"/>
</dbReference>
<dbReference type="SUPFAM" id="SSF52218">
    <property type="entry name" value="Flavoproteins"/>
    <property type="match status" value="1"/>
</dbReference>